<gene>
    <name evidence="2" type="ORF">C461_13786</name>
</gene>
<feature type="domain" description="HMA" evidence="1">
    <location>
        <begin position="1"/>
        <end position="64"/>
    </location>
</feature>
<dbReference type="Proteomes" id="UP000011575">
    <property type="component" value="Unassembled WGS sequence"/>
</dbReference>
<dbReference type="CDD" id="cd00371">
    <property type="entry name" value="HMA"/>
    <property type="match status" value="1"/>
</dbReference>
<accession>M0P6T0</accession>
<keyword evidence="3" id="KW-1185">Reference proteome</keyword>
<name>M0P6T0_9EURY</name>
<dbReference type="STRING" id="1230454.C461_13786"/>
<organism evidence="2 3">
    <name type="scientific">Halorubrum aidingense JCM 13560</name>
    <dbReference type="NCBI Taxonomy" id="1230454"/>
    <lineage>
        <taxon>Archaea</taxon>
        <taxon>Methanobacteriati</taxon>
        <taxon>Methanobacteriota</taxon>
        <taxon>Stenosarchaea group</taxon>
        <taxon>Halobacteria</taxon>
        <taxon>Halobacteriales</taxon>
        <taxon>Haloferacaceae</taxon>
        <taxon>Halorubrum</taxon>
    </lineage>
</organism>
<evidence type="ECO:0000313" key="2">
    <source>
        <dbReference type="EMBL" id="EMA65776.1"/>
    </source>
</evidence>
<proteinExistence type="predicted"/>
<dbReference type="InterPro" id="IPR006121">
    <property type="entry name" value="HMA_dom"/>
</dbReference>
<dbReference type="OrthoDB" id="44171at2157"/>
<dbReference type="PROSITE" id="PS50846">
    <property type="entry name" value="HMA_2"/>
    <property type="match status" value="1"/>
</dbReference>
<comment type="caution">
    <text evidence="2">The sequence shown here is derived from an EMBL/GenBank/DDBJ whole genome shotgun (WGS) entry which is preliminary data.</text>
</comment>
<dbReference type="SUPFAM" id="SSF55008">
    <property type="entry name" value="HMA, heavy metal-associated domain"/>
    <property type="match status" value="1"/>
</dbReference>
<dbReference type="PATRIC" id="fig|1230454.4.peg.2774"/>
<dbReference type="EMBL" id="AOJI01000032">
    <property type="protein sequence ID" value="EMA65776.1"/>
    <property type="molecule type" value="Genomic_DNA"/>
</dbReference>
<dbReference type="RefSeq" id="WP_008002189.1">
    <property type="nucleotide sequence ID" value="NZ_AOJI01000032.1"/>
</dbReference>
<evidence type="ECO:0000313" key="3">
    <source>
        <dbReference type="Proteomes" id="UP000011575"/>
    </source>
</evidence>
<evidence type="ECO:0000259" key="1">
    <source>
        <dbReference type="PROSITE" id="PS50846"/>
    </source>
</evidence>
<dbReference type="Pfam" id="PF00403">
    <property type="entry name" value="HMA"/>
    <property type="match status" value="1"/>
</dbReference>
<dbReference type="InterPro" id="IPR036163">
    <property type="entry name" value="HMA_dom_sf"/>
</dbReference>
<sequence length="65" mass="6521">MSRTITVEGMSCEHCEQSVTEALEGVSGVTSATADHESASATVEGDADVDALVDAVSEAGYNASA</sequence>
<protein>
    <submittedName>
        <fullName evidence="2">Heavy metal transport/detoxification protein</fullName>
    </submittedName>
</protein>
<dbReference type="AlphaFoldDB" id="M0P6T0"/>
<reference evidence="2 3" key="1">
    <citation type="journal article" date="2014" name="PLoS Genet.">
        <title>Phylogenetically driven sequencing of extremely halophilic archaea reveals strategies for static and dynamic osmo-response.</title>
        <authorList>
            <person name="Becker E.A."/>
            <person name="Seitzer P.M."/>
            <person name="Tritt A."/>
            <person name="Larsen D."/>
            <person name="Krusor M."/>
            <person name="Yao A.I."/>
            <person name="Wu D."/>
            <person name="Madern D."/>
            <person name="Eisen J.A."/>
            <person name="Darling A.E."/>
            <person name="Facciotti M.T."/>
        </authorList>
    </citation>
    <scope>NUCLEOTIDE SEQUENCE [LARGE SCALE GENOMIC DNA]</scope>
    <source>
        <strain evidence="2 3">JCM 13560</strain>
    </source>
</reference>
<dbReference type="Gene3D" id="3.30.70.100">
    <property type="match status" value="1"/>
</dbReference>
<dbReference type="GO" id="GO:0046872">
    <property type="term" value="F:metal ion binding"/>
    <property type="evidence" value="ECO:0007669"/>
    <property type="project" value="InterPro"/>
</dbReference>